<protein>
    <submittedName>
        <fullName evidence="1">Uncharacterized protein</fullName>
    </submittedName>
</protein>
<dbReference type="RefSeq" id="WP_115782146.1">
    <property type="nucleotide sequence ID" value="NZ_BMHL01000007.1"/>
</dbReference>
<keyword evidence="2" id="KW-1185">Reference proteome</keyword>
<organism evidence="1 2">
    <name type="scientific">Paraburkholderia caffeinilytica</name>
    <dbReference type="NCBI Taxonomy" id="1761016"/>
    <lineage>
        <taxon>Bacteria</taxon>
        <taxon>Pseudomonadati</taxon>
        <taxon>Pseudomonadota</taxon>
        <taxon>Betaproteobacteria</taxon>
        <taxon>Burkholderiales</taxon>
        <taxon>Burkholderiaceae</taxon>
        <taxon>Paraburkholderia</taxon>
    </lineage>
</organism>
<dbReference type="Proteomes" id="UP000602004">
    <property type="component" value="Unassembled WGS sequence"/>
</dbReference>
<accession>A0ABQ1N0I1</accession>
<sequence>MEPTFPTPMGITNEALWRKHCRKIHARAKDLLSGRLGVIETARAMCPLASWTRAENEPEFQLFRAITSESNHLPVGEVRAHWAPYALAREDIHIRAVEDRWREQALAAAARLVERYKWAVKRKTSRADNT</sequence>
<name>A0ABQ1N0I1_9BURK</name>
<evidence type="ECO:0000313" key="2">
    <source>
        <dbReference type="Proteomes" id="UP000602004"/>
    </source>
</evidence>
<gene>
    <name evidence="1" type="ORF">GCM10011400_41980</name>
</gene>
<comment type="caution">
    <text evidence="1">The sequence shown here is derived from an EMBL/GenBank/DDBJ whole genome shotgun (WGS) entry which is preliminary data.</text>
</comment>
<reference evidence="2" key="1">
    <citation type="journal article" date="2019" name="Int. J. Syst. Evol. Microbiol.">
        <title>The Global Catalogue of Microorganisms (GCM) 10K type strain sequencing project: providing services to taxonomists for standard genome sequencing and annotation.</title>
        <authorList>
            <consortium name="The Broad Institute Genomics Platform"/>
            <consortium name="The Broad Institute Genome Sequencing Center for Infectious Disease"/>
            <person name="Wu L."/>
            <person name="Ma J."/>
        </authorList>
    </citation>
    <scope>NUCLEOTIDE SEQUENCE [LARGE SCALE GENOMIC DNA]</scope>
    <source>
        <strain evidence="2">CGMCC 1.15103</strain>
    </source>
</reference>
<proteinExistence type="predicted"/>
<dbReference type="EMBL" id="BMHL01000007">
    <property type="protein sequence ID" value="GGC50221.1"/>
    <property type="molecule type" value="Genomic_DNA"/>
</dbReference>
<evidence type="ECO:0000313" key="1">
    <source>
        <dbReference type="EMBL" id="GGC50221.1"/>
    </source>
</evidence>